<keyword evidence="3" id="KW-1185">Reference proteome</keyword>
<protein>
    <submittedName>
        <fullName evidence="2">Positive regulator of sigma E activity</fullName>
    </submittedName>
</protein>
<dbReference type="AlphaFoldDB" id="A0A7Z7HR41"/>
<sequence>MESGGGVENRGIVTRVEGPYALVEVRPMSGGCGRCHEAGGCGSNLLNETLRPQSMNIYRLTNEIGARVGDVVMISVPEGAVLRVALLAYLLPVLCLIAGAAIGTSVYAEDRFALAGAVIGLMAGLLVLRLLQPRLARGAARIGMRLASTEELQMDCHG</sequence>
<reference evidence="2" key="1">
    <citation type="submission" date="2017-03" db="EMBL/GenBank/DDBJ databases">
        <authorList>
            <consortium name="AG Boll"/>
        </authorList>
    </citation>
    <scope>NUCLEOTIDE SEQUENCE [LARGE SCALE GENOMIC DNA]</scope>
    <source>
        <strain evidence="2">Chol</strain>
    </source>
</reference>
<dbReference type="Pfam" id="PF04246">
    <property type="entry name" value="RseC_MucC"/>
    <property type="match status" value="1"/>
</dbReference>
<accession>A0A7Z7HR41</accession>
<dbReference type="Proteomes" id="UP000242886">
    <property type="component" value="Chromosome SDENCHOL"/>
</dbReference>
<dbReference type="PANTHER" id="PTHR35867:SF1">
    <property type="entry name" value="PROTEIN RSEC"/>
    <property type="match status" value="1"/>
</dbReference>
<keyword evidence="1" id="KW-0472">Membrane</keyword>
<name>A0A7Z7HR41_9PROT</name>
<dbReference type="PIRSF" id="PIRSF004923">
    <property type="entry name" value="RseC"/>
    <property type="match status" value="1"/>
</dbReference>
<proteinExistence type="predicted"/>
<keyword evidence="1" id="KW-1133">Transmembrane helix</keyword>
<dbReference type="PANTHER" id="PTHR35867">
    <property type="entry name" value="PROTEIN RSEC"/>
    <property type="match status" value="1"/>
</dbReference>
<dbReference type="InterPro" id="IPR026268">
    <property type="entry name" value="RseC"/>
</dbReference>
<feature type="transmembrane region" description="Helical" evidence="1">
    <location>
        <begin position="84"/>
        <end position="106"/>
    </location>
</feature>
<evidence type="ECO:0000313" key="3">
    <source>
        <dbReference type="Proteomes" id="UP000242886"/>
    </source>
</evidence>
<feature type="transmembrane region" description="Helical" evidence="1">
    <location>
        <begin position="112"/>
        <end position="131"/>
    </location>
</feature>
<gene>
    <name evidence="2" type="ORF">SDENCHOL_20195</name>
</gene>
<dbReference type="EMBL" id="LT837803">
    <property type="protein sequence ID" value="SMB26720.1"/>
    <property type="molecule type" value="Genomic_DNA"/>
</dbReference>
<keyword evidence="1" id="KW-0812">Transmembrane</keyword>
<evidence type="ECO:0000256" key="1">
    <source>
        <dbReference type="SAM" id="Phobius"/>
    </source>
</evidence>
<evidence type="ECO:0000313" key="2">
    <source>
        <dbReference type="EMBL" id="SMB26720.1"/>
    </source>
</evidence>
<dbReference type="InterPro" id="IPR007359">
    <property type="entry name" value="SigmaE_reg_RseC_MucC"/>
</dbReference>
<organism evidence="2 3">
    <name type="scientific">Sterolibacterium denitrificans</name>
    <dbReference type="NCBI Taxonomy" id="157592"/>
    <lineage>
        <taxon>Bacteria</taxon>
        <taxon>Pseudomonadati</taxon>
        <taxon>Pseudomonadota</taxon>
        <taxon>Betaproteobacteria</taxon>
        <taxon>Nitrosomonadales</taxon>
        <taxon>Sterolibacteriaceae</taxon>
        <taxon>Sterolibacterium</taxon>
    </lineage>
</organism>